<dbReference type="AlphaFoldDB" id="A0A8S9PJI8"/>
<proteinExistence type="predicted"/>
<gene>
    <name evidence="2" type="ORF">F2Q69_00048967</name>
</gene>
<evidence type="ECO:0000256" key="1">
    <source>
        <dbReference type="SAM" id="MobiDB-lite"/>
    </source>
</evidence>
<evidence type="ECO:0000313" key="3">
    <source>
        <dbReference type="Proteomes" id="UP000712600"/>
    </source>
</evidence>
<organism evidence="2 3">
    <name type="scientific">Brassica cretica</name>
    <name type="common">Mustard</name>
    <dbReference type="NCBI Taxonomy" id="69181"/>
    <lineage>
        <taxon>Eukaryota</taxon>
        <taxon>Viridiplantae</taxon>
        <taxon>Streptophyta</taxon>
        <taxon>Embryophyta</taxon>
        <taxon>Tracheophyta</taxon>
        <taxon>Spermatophyta</taxon>
        <taxon>Magnoliopsida</taxon>
        <taxon>eudicotyledons</taxon>
        <taxon>Gunneridae</taxon>
        <taxon>Pentapetalae</taxon>
        <taxon>rosids</taxon>
        <taxon>malvids</taxon>
        <taxon>Brassicales</taxon>
        <taxon>Brassicaceae</taxon>
        <taxon>Brassiceae</taxon>
        <taxon>Brassica</taxon>
    </lineage>
</organism>
<sequence length="323" mass="37481">MFPELSAKDQQMALLYISSPNDVERSARIRRVEMEIEDNKLKEANAIPTLTHDLNKDLGLVFGYKQGNDHIRIISLGVGSSIIFVSGTSGQLKKPCNRPPSWKRRGRVTQKLHPSKATGTSADNECRLDRAFGNDKWFNLFLKCQAEYMSTYASDHMPIITCFSFEESQTNKGRFYFEKHMLEKEGVEDTIMQGWLQGGENASLLDRISTCRKYLARWKRTSDLNSKSKMERLHSELEHEICQASPNFQTMKRLKLELAEAYLSKERFWRQKSHQQWLKSGDKNTRFFHNSVKGRKNLNRILMLLDDLGVEHFSQKVPKEILQ</sequence>
<dbReference type="PANTHER" id="PTHR33710:SF62">
    <property type="entry name" value="DUF4283 DOMAIN PROTEIN"/>
    <property type="match status" value="1"/>
</dbReference>
<dbReference type="PANTHER" id="PTHR33710">
    <property type="entry name" value="BNAC02G09200D PROTEIN"/>
    <property type="match status" value="1"/>
</dbReference>
<feature type="compositionally biased region" description="Basic residues" evidence="1">
    <location>
        <begin position="101"/>
        <end position="114"/>
    </location>
</feature>
<dbReference type="InterPro" id="IPR036691">
    <property type="entry name" value="Endo/exonu/phosph_ase_sf"/>
</dbReference>
<name>A0A8S9PJI8_BRACR</name>
<comment type="caution">
    <text evidence="2">The sequence shown here is derived from an EMBL/GenBank/DDBJ whole genome shotgun (WGS) entry which is preliminary data.</text>
</comment>
<feature type="region of interest" description="Disordered" evidence="1">
    <location>
        <begin position="94"/>
        <end position="121"/>
    </location>
</feature>
<dbReference type="EMBL" id="QGKX02001347">
    <property type="protein sequence ID" value="KAF3522987.1"/>
    <property type="molecule type" value="Genomic_DNA"/>
</dbReference>
<dbReference type="Proteomes" id="UP000712600">
    <property type="component" value="Unassembled WGS sequence"/>
</dbReference>
<protein>
    <submittedName>
        <fullName evidence="2">Uncharacterized protein</fullName>
    </submittedName>
</protein>
<accession>A0A8S9PJI8</accession>
<dbReference type="SUPFAM" id="SSF56219">
    <property type="entry name" value="DNase I-like"/>
    <property type="match status" value="1"/>
</dbReference>
<evidence type="ECO:0000313" key="2">
    <source>
        <dbReference type="EMBL" id="KAF3522987.1"/>
    </source>
</evidence>
<reference evidence="2" key="1">
    <citation type="submission" date="2019-12" db="EMBL/GenBank/DDBJ databases">
        <title>Genome sequencing and annotation of Brassica cretica.</title>
        <authorList>
            <person name="Studholme D.J."/>
            <person name="Sarris P."/>
        </authorList>
    </citation>
    <scope>NUCLEOTIDE SEQUENCE</scope>
    <source>
        <strain evidence="2">PFS-109/04</strain>
        <tissue evidence="2">Leaf</tissue>
    </source>
</reference>